<dbReference type="GO" id="GO:0032418">
    <property type="term" value="P:lysosome localization"/>
    <property type="evidence" value="ECO:0007669"/>
    <property type="project" value="InterPro"/>
</dbReference>
<evidence type="ECO:0000256" key="3">
    <source>
        <dbReference type="ARBA" id="ARBA00022300"/>
    </source>
</evidence>
<dbReference type="Pfam" id="PF10158">
    <property type="entry name" value="LOH1CR12"/>
    <property type="match status" value="1"/>
</dbReference>
<dbReference type="CDD" id="cd22789">
    <property type="entry name" value="BORCS5-like"/>
    <property type="match status" value="1"/>
</dbReference>
<keyword evidence="6" id="KW-0449">Lipoprotein</keyword>
<accession>A0AAN9BMD7</accession>
<dbReference type="GO" id="GO:1903744">
    <property type="term" value="P:positive regulation of anterograde synaptic vesicle transport"/>
    <property type="evidence" value="ECO:0007669"/>
    <property type="project" value="TreeGrafter"/>
</dbReference>
<evidence type="ECO:0000313" key="8">
    <source>
        <dbReference type="EMBL" id="KAK7107908.1"/>
    </source>
</evidence>
<dbReference type="PANTHER" id="PTHR31634">
    <property type="entry name" value="BLOC-1-RELATED COMPLEX SUBUNIT 5"/>
    <property type="match status" value="1"/>
</dbReference>
<dbReference type="GO" id="GO:0072384">
    <property type="term" value="P:organelle transport along microtubule"/>
    <property type="evidence" value="ECO:0007669"/>
    <property type="project" value="TreeGrafter"/>
</dbReference>
<name>A0AAN9BMD7_9CAEN</name>
<organism evidence="8 9">
    <name type="scientific">Littorina saxatilis</name>
    <dbReference type="NCBI Taxonomy" id="31220"/>
    <lineage>
        <taxon>Eukaryota</taxon>
        <taxon>Metazoa</taxon>
        <taxon>Spiralia</taxon>
        <taxon>Lophotrochozoa</taxon>
        <taxon>Mollusca</taxon>
        <taxon>Gastropoda</taxon>
        <taxon>Caenogastropoda</taxon>
        <taxon>Littorinimorpha</taxon>
        <taxon>Littorinoidea</taxon>
        <taxon>Littorinidae</taxon>
        <taxon>Littorina</taxon>
    </lineage>
</organism>
<evidence type="ECO:0000256" key="1">
    <source>
        <dbReference type="ARBA" id="ARBA00004122"/>
    </source>
</evidence>
<feature type="region of interest" description="Disordered" evidence="7">
    <location>
        <begin position="1"/>
        <end position="72"/>
    </location>
</feature>
<comment type="caution">
    <text evidence="8">The sequence shown here is derived from an EMBL/GenBank/DDBJ whole genome shotgun (WGS) entry which is preliminary data.</text>
</comment>
<dbReference type="GO" id="GO:0099078">
    <property type="term" value="C:BORC complex"/>
    <property type="evidence" value="ECO:0007669"/>
    <property type="project" value="TreeGrafter"/>
</dbReference>
<sequence length="234" mass="26374">MGSEQSTFPAGAPGSTLRSQRDEEIPYTQFSISKPIDSDSPRQSPRPHKVKQQALQVKPSERGEQGSSPKHDIVVVADGSNVVKDPDPELTKLNTIPSFYPIMKGSLNVSTSARDPDLLDKLDHRTLLLMCLRYQDHLRQLAEAVAFDQNALCIRIKEVNHTIQILMGMLNDRQKKYHKYVEQFQRVTEMVTTLNKVKATMDDIVPCMDRLNQLLPASEQLETFSLRQGSSINS</sequence>
<evidence type="ECO:0000256" key="5">
    <source>
        <dbReference type="ARBA" id="ARBA00023228"/>
    </source>
</evidence>
<evidence type="ECO:0000313" key="9">
    <source>
        <dbReference type="Proteomes" id="UP001374579"/>
    </source>
</evidence>
<evidence type="ECO:0000256" key="6">
    <source>
        <dbReference type="ARBA" id="ARBA00023288"/>
    </source>
</evidence>
<comment type="subcellular location">
    <subcellularLocation>
        <location evidence="1">Lysosome membrane</location>
        <topology evidence="1">Lipid-anchor</topology>
        <orientation evidence="1">Cytoplasmic side</orientation>
    </subcellularLocation>
</comment>
<keyword evidence="4" id="KW-0472">Membrane</keyword>
<dbReference type="GO" id="GO:0098574">
    <property type="term" value="C:cytoplasmic side of lysosomal membrane"/>
    <property type="evidence" value="ECO:0007669"/>
    <property type="project" value="TreeGrafter"/>
</dbReference>
<dbReference type="Proteomes" id="UP001374579">
    <property type="component" value="Unassembled WGS sequence"/>
</dbReference>
<dbReference type="GO" id="GO:0030672">
    <property type="term" value="C:synaptic vesicle membrane"/>
    <property type="evidence" value="ECO:0007669"/>
    <property type="project" value="TreeGrafter"/>
</dbReference>
<dbReference type="AlphaFoldDB" id="A0AAN9BMD7"/>
<reference evidence="8 9" key="1">
    <citation type="submission" date="2024-02" db="EMBL/GenBank/DDBJ databases">
        <title>Chromosome-scale genome assembly of the rough periwinkle Littorina saxatilis.</title>
        <authorList>
            <person name="De Jode A."/>
            <person name="Faria R."/>
            <person name="Formenti G."/>
            <person name="Sims Y."/>
            <person name="Smith T.P."/>
            <person name="Tracey A."/>
            <person name="Wood J.M.D."/>
            <person name="Zagrodzka Z.B."/>
            <person name="Johannesson K."/>
            <person name="Butlin R.K."/>
            <person name="Leder E.H."/>
        </authorList>
    </citation>
    <scope>NUCLEOTIDE SEQUENCE [LARGE SCALE GENOMIC DNA]</scope>
    <source>
        <strain evidence="8">Snail1</strain>
        <tissue evidence="8">Muscle</tissue>
    </source>
</reference>
<dbReference type="InterPro" id="IPR018780">
    <property type="entry name" value="TBORCS5"/>
</dbReference>
<evidence type="ECO:0000256" key="2">
    <source>
        <dbReference type="ARBA" id="ARBA00010235"/>
    </source>
</evidence>
<feature type="compositionally biased region" description="Basic and acidic residues" evidence="7">
    <location>
        <begin position="59"/>
        <end position="72"/>
    </location>
</feature>
<comment type="similarity">
    <text evidence="2">Belongs to the BORCS5 family.</text>
</comment>
<gene>
    <name evidence="8" type="ORF">V1264_015738</name>
</gene>
<dbReference type="EMBL" id="JBAMIC010000004">
    <property type="protein sequence ID" value="KAK7107908.1"/>
    <property type="molecule type" value="Genomic_DNA"/>
</dbReference>
<proteinExistence type="inferred from homology"/>
<dbReference type="PANTHER" id="PTHR31634:SF2">
    <property type="entry name" value="BLOC-1-RELATED COMPLEX SUBUNIT 5"/>
    <property type="match status" value="1"/>
</dbReference>
<evidence type="ECO:0000256" key="4">
    <source>
        <dbReference type="ARBA" id="ARBA00023136"/>
    </source>
</evidence>
<keyword evidence="5" id="KW-0458">Lysosome</keyword>
<evidence type="ECO:0000256" key="7">
    <source>
        <dbReference type="SAM" id="MobiDB-lite"/>
    </source>
</evidence>
<protein>
    <recommendedName>
        <fullName evidence="3">BLOC-1-related complex subunit 5</fullName>
    </recommendedName>
</protein>
<keyword evidence="9" id="KW-1185">Reference proteome</keyword>